<evidence type="ECO:0000256" key="2">
    <source>
        <dbReference type="ARBA" id="ARBA00022448"/>
    </source>
</evidence>
<evidence type="ECO:0000256" key="1">
    <source>
        <dbReference type="ARBA" id="ARBA00010742"/>
    </source>
</evidence>
<accession>A0A5P8WCL3</accession>
<keyword evidence="2" id="KW-0813">Transport</keyword>
<dbReference type="AlphaFoldDB" id="A0A5P8WCL3"/>
<name>A0A5P8WCL3_9NOSO</name>
<dbReference type="SUPFAM" id="SSF53850">
    <property type="entry name" value="Periplasmic binding protein-like II"/>
    <property type="match status" value="1"/>
</dbReference>
<dbReference type="EMBL" id="CP045227">
    <property type="protein sequence ID" value="QFS49916.1"/>
    <property type="molecule type" value="Genomic_DNA"/>
</dbReference>
<dbReference type="InterPro" id="IPR001638">
    <property type="entry name" value="Solute-binding_3/MltF_N"/>
</dbReference>
<evidence type="ECO:0000256" key="5">
    <source>
        <dbReference type="ARBA" id="ARBA00070228"/>
    </source>
</evidence>
<evidence type="ECO:0000259" key="6">
    <source>
        <dbReference type="SMART" id="SM00062"/>
    </source>
</evidence>
<gene>
    <name evidence="7" type="ORF">GXM_07410</name>
</gene>
<evidence type="ECO:0000313" key="8">
    <source>
        <dbReference type="Proteomes" id="UP000326678"/>
    </source>
</evidence>
<dbReference type="FunFam" id="3.40.190.10:FF:000050">
    <property type="entry name" value="Sulfonate ABC transporter substrate-binding protein"/>
    <property type="match status" value="1"/>
</dbReference>
<keyword evidence="8" id="KW-1185">Reference proteome</keyword>
<reference evidence="7 8" key="1">
    <citation type="submission" date="2019-10" db="EMBL/GenBank/DDBJ databases">
        <title>Genomic and transcriptomic insights into the perfect genentic adaptation of a filamentous nitrogen-fixing cyanobacterium to rice fields.</title>
        <authorList>
            <person name="Chen Z."/>
        </authorList>
    </citation>
    <scope>NUCLEOTIDE SEQUENCE [LARGE SCALE GENOMIC DNA]</scope>
    <source>
        <strain evidence="7">CCNUC1</strain>
    </source>
</reference>
<dbReference type="PANTHER" id="PTHR30024">
    <property type="entry name" value="ALIPHATIC SULFONATES-BINDING PROTEIN-RELATED"/>
    <property type="match status" value="1"/>
</dbReference>
<dbReference type="GO" id="GO:0042626">
    <property type="term" value="F:ATPase-coupled transmembrane transporter activity"/>
    <property type="evidence" value="ECO:0007669"/>
    <property type="project" value="InterPro"/>
</dbReference>
<dbReference type="KEGG" id="nsh:GXM_07410"/>
<comment type="similarity">
    <text evidence="1">Belongs to the bacterial solute-binding protein SsuA/TauA family.</text>
</comment>
<evidence type="ECO:0000313" key="7">
    <source>
        <dbReference type="EMBL" id="QFS49916.1"/>
    </source>
</evidence>
<dbReference type="RefSeq" id="WP_152591125.1">
    <property type="nucleotide sequence ID" value="NZ_CP045227.1"/>
</dbReference>
<evidence type="ECO:0000256" key="4">
    <source>
        <dbReference type="ARBA" id="ARBA00055538"/>
    </source>
</evidence>
<organism evidence="7 8">
    <name type="scientific">Nostoc sphaeroides CCNUC1</name>
    <dbReference type="NCBI Taxonomy" id="2653204"/>
    <lineage>
        <taxon>Bacteria</taxon>
        <taxon>Bacillati</taxon>
        <taxon>Cyanobacteriota</taxon>
        <taxon>Cyanophyceae</taxon>
        <taxon>Nostocales</taxon>
        <taxon>Nostocaceae</taxon>
        <taxon>Nostoc</taxon>
    </lineage>
</organism>
<dbReference type="Gene3D" id="3.40.190.10">
    <property type="entry name" value="Periplasmic binding protein-like II"/>
    <property type="match status" value="2"/>
</dbReference>
<dbReference type="InterPro" id="IPR010067">
    <property type="entry name" value="ABC_SsuA_sub-bd"/>
</dbReference>
<dbReference type="NCBIfam" id="TIGR01728">
    <property type="entry name" value="SsuA_fam"/>
    <property type="match status" value="1"/>
</dbReference>
<dbReference type="SMART" id="SM00062">
    <property type="entry name" value="PBPb"/>
    <property type="match status" value="1"/>
</dbReference>
<dbReference type="PANTHER" id="PTHR30024:SF42">
    <property type="entry name" value="ALIPHATIC SULFONATES-BINDING PROTEIN-RELATED"/>
    <property type="match status" value="1"/>
</dbReference>
<keyword evidence="3" id="KW-0732">Signal</keyword>
<dbReference type="Pfam" id="PF13379">
    <property type="entry name" value="NMT1_2"/>
    <property type="match status" value="1"/>
</dbReference>
<sequence length="395" mass="43596">MALLNFLQSLNLSINKPQQSKIKNTKTLCEYSLNIKPTEAKYKVENKHISLLMAACSLTIPMSIVGCSQETKTSQNEASISTQSQSQIVSNTSQKQELRVVYSKLGSLAVMRKQRTLEKSLAAKNFTVKWLEFAAGPQALEALNAGSLDIAATAESPPIFAQAAGTPLVYIATTPFNGRGVSFLIPKNSPIKSVADFKGKKISFQKASIAHYVLLKALQKEGLKLSDVKSLFLPPPDANVAFSQGGIDVWVIWEPYITRNVQKNLGRVLIDGQGLQDLGSFYTTSRKFAKEHPEILKVFLEEFIKAEDWSHKNIDKLAELETSDVGIDVPTLKTIHSKAVYGLLPITDEVVNKQQQIADLWYAQGLLPKKVNVKDAVLTPEEYAKFTPDSIKSNK</sequence>
<comment type="function">
    <text evidence="4">Part of a binding-protein-dependent transport system for aliphatic sulfonates. Putative binding protein.</text>
</comment>
<feature type="domain" description="Solute-binding protein family 3/N-terminal" evidence="6">
    <location>
        <begin position="97"/>
        <end position="317"/>
    </location>
</feature>
<proteinExistence type="inferred from homology"/>
<dbReference type="Proteomes" id="UP000326678">
    <property type="component" value="Chromosome Gxm2"/>
</dbReference>
<dbReference type="GO" id="GO:0016020">
    <property type="term" value="C:membrane"/>
    <property type="evidence" value="ECO:0007669"/>
    <property type="project" value="InterPro"/>
</dbReference>
<protein>
    <recommendedName>
        <fullName evidence="5">Putative aliphatic sulfonates-binding protein</fullName>
    </recommendedName>
</protein>
<evidence type="ECO:0000256" key="3">
    <source>
        <dbReference type="ARBA" id="ARBA00022729"/>
    </source>
</evidence>